<dbReference type="PANTHER" id="PTHR42655:SF1">
    <property type="entry name" value="GLYCOGEN PHOSPHORYLASE"/>
    <property type="match status" value="1"/>
</dbReference>
<dbReference type="InterPro" id="IPR000811">
    <property type="entry name" value="Glyco_trans_35"/>
</dbReference>
<organism evidence="6 7">
    <name type="scientific">Acidithiobacillus thiooxidans</name>
    <name type="common">Thiobacillus thiooxidans</name>
    <dbReference type="NCBI Taxonomy" id="930"/>
    <lineage>
        <taxon>Bacteria</taxon>
        <taxon>Pseudomonadati</taxon>
        <taxon>Pseudomonadota</taxon>
        <taxon>Acidithiobacillia</taxon>
        <taxon>Acidithiobacillales</taxon>
        <taxon>Acidithiobacillaceae</taxon>
        <taxon>Acidithiobacillus</taxon>
    </lineage>
</organism>
<feature type="domain" description="DUF3417" evidence="5">
    <location>
        <begin position="12"/>
        <end position="119"/>
    </location>
</feature>
<dbReference type="eggNOG" id="COG0058">
    <property type="taxonomic scope" value="Bacteria"/>
</dbReference>
<evidence type="ECO:0000256" key="3">
    <source>
        <dbReference type="ARBA" id="ARBA00022533"/>
    </source>
</evidence>
<dbReference type="InterPro" id="IPR052182">
    <property type="entry name" value="Glycogen/Maltodextrin_Phosph"/>
</dbReference>
<dbReference type="STRING" id="930.GCA_002079865_01906"/>
<dbReference type="PIRSF" id="PIRSF000460">
    <property type="entry name" value="Pprylas_GlgP"/>
    <property type="match status" value="1"/>
</dbReference>
<proteinExistence type="inferred from homology"/>
<dbReference type="Pfam" id="PF11897">
    <property type="entry name" value="DUF3417"/>
    <property type="match status" value="1"/>
</dbReference>
<dbReference type="SUPFAM" id="SSF53756">
    <property type="entry name" value="UDP-Glycosyltransferase/glycogen phosphorylase"/>
    <property type="match status" value="1"/>
</dbReference>
<dbReference type="RefSeq" id="WP_024895149.1">
    <property type="nucleotide sequence ID" value="NZ_LWSA01000293.1"/>
</dbReference>
<evidence type="ECO:0000256" key="2">
    <source>
        <dbReference type="ARBA" id="ARBA00006047"/>
    </source>
</evidence>
<dbReference type="NCBIfam" id="TIGR02094">
    <property type="entry name" value="more_P_ylases"/>
    <property type="match status" value="1"/>
</dbReference>
<sequence>MTIAPCYLLPQMPESLSGLTELALDLRWAWSHAADSLWAEIAPELWEQTRNPWLILQNISSQTLQELAQNPAFIEKLKAFSAQHQEQLTQSSWFEQNYAQTSFRQVAYFSMEFGLSEALPIYSGGLGILAGDCLKTASDLGIPLLGIGLLWQQGYFRQTLDENSRQQEFYPYNDPTQMPVTPVRDSEGEWLRLQLPFPGRKVILRAWQAQVGRVTLYLLDSNDPLNTPADRGITAELYGGGPETRLQQEICLGIGGWLLLRRLGIQPEICHLNEGHAAFAILARAYSHMQDHGTQFECALNGTRAGNIFTTHTPVSAGFDRFPAELMTRYIAGAPEAFGVDVETILALGRENPDDPQEPFNMAWLAIRGSIMVNAVSRLHGEVSRRLFQPLFPRWPADEVPVTHVTNGVHMPSWDSAEADALWTSCCGKQRWLGDLQNLAAEFRKTPDSLIWELCSKGRQQVIHFARQRLQQQLAQAHAPLEEQERAALALDPNALTIGFARRFTAYKRPNLLLSNPDRLRQLLTNPHRPVQLLIAGKAHPRDEAGKKMIQQWTLFIHQHPELANHIVFIADYDMLVAEHLVQGVDLWINTPRRPWEASGTSGMKVLVNGGLNLSELDGWWAEAYCPETGWAIGDRAEHDDDPQWDIQEAETLYHLLENEIVPLFYQDRDASGCPQAWIQKIRESMSRLTPLYSSNRMLRDYVSTLYEPAGRLLADRSEKSRIEEICNWQKNIRQHWPLLHFGDLHVRTENNRHYFELHVYLDDLDAESISVELFANQSDQYPLEVVPMQRGEALSGAVNSYNYTLDIPADRDLADYTPRIIPCHQNCLVPMESAEILWYR</sequence>
<reference evidence="6 7" key="1">
    <citation type="journal article" date="2016" name="Int. J. Mol. Sci.">
        <title>Comparative genomics of the extreme acidophile Acidithiobacillus thiooxidans reveals intraspecific divergence and niche adaptation.</title>
        <authorList>
            <person name="Zhang X."/>
            <person name="Feng X."/>
            <person name="Tao J."/>
            <person name="Ma L."/>
            <person name="Xiao Y."/>
            <person name="Liang Y."/>
            <person name="Liu X."/>
            <person name="Yin H."/>
        </authorList>
    </citation>
    <scope>NUCLEOTIDE SEQUENCE [LARGE SCALE GENOMIC DNA]</scope>
    <source>
        <strain evidence="6 7">A02</strain>
    </source>
</reference>
<gene>
    <name evidence="6" type="ORF">A6P07_18065</name>
</gene>
<comment type="caution">
    <text evidence="6">The sequence shown here is derived from an EMBL/GenBank/DDBJ whole genome shotgun (WGS) entry which is preliminary data.</text>
</comment>
<evidence type="ECO:0000313" key="6">
    <source>
        <dbReference type="EMBL" id="OCX68510.1"/>
    </source>
</evidence>
<dbReference type="EMBL" id="LWSA01000293">
    <property type="protein sequence ID" value="OCX68510.1"/>
    <property type="molecule type" value="Genomic_DNA"/>
</dbReference>
<evidence type="ECO:0000259" key="5">
    <source>
        <dbReference type="Pfam" id="PF11897"/>
    </source>
</evidence>
<dbReference type="Pfam" id="PF00343">
    <property type="entry name" value="Phosphorylase"/>
    <property type="match status" value="1"/>
</dbReference>
<keyword evidence="3" id="KW-0021">Allosteric enzyme</keyword>
<evidence type="ECO:0000313" key="7">
    <source>
        <dbReference type="Proteomes" id="UP000094893"/>
    </source>
</evidence>
<keyword evidence="4" id="KW-0663">Pyridoxal phosphate</keyword>
<dbReference type="InterPro" id="IPR024517">
    <property type="entry name" value="Glycogen_phosphorylase_DUF3417"/>
</dbReference>
<evidence type="ECO:0000256" key="1">
    <source>
        <dbReference type="ARBA" id="ARBA00001275"/>
    </source>
</evidence>
<dbReference type="GO" id="GO:0030170">
    <property type="term" value="F:pyridoxal phosphate binding"/>
    <property type="evidence" value="ECO:0007669"/>
    <property type="project" value="InterPro"/>
</dbReference>
<dbReference type="GO" id="GO:0005975">
    <property type="term" value="P:carbohydrate metabolic process"/>
    <property type="evidence" value="ECO:0007669"/>
    <property type="project" value="InterPro"/>
</dbReference>
<comment type="similarity">
    <text evidence="2">Belongs to the glycogen phosphorylase family.</text>
</comment>
<dbReference type="Gene3D" id="3.40.50.2000">
    <property type="entry name" value="Glycogen Phosphorylase B"/>
    <property type="match status" value="3"/>
</dbReference>
<dbReference type="AlphaFoldDB" id="A0A1C2HXT9"/>
<evidence type="ECO:0000256" key="4">
    <source>
        <dbReference type="PIRSR" id="PIRSR000460-1"/>
    </source>
</evidence>
<dbReference type="InterPro" id="IPR011834">
    <property type="entry name" value="Agluc_phsphrylas"/>
</dbReference>
<dbReference type="PANTHER" id="PTHR42655">
    <property type="entry name" value="GLYCOGEN PHOSPHORYLASE"/>
    <property type="match status" value="1"/>
</dbReference>
<comment type="catalytic activity">
    <reaction evidence="1">
        <text>[(1-&gt;4)-alpha-D-glucosyl](n) + phosphate = [(1-&gt;4)-alpha-D-glucosyl](n-1) + alpha-D-glucose 1-phosphate</text>
        <dbReference type="Rhea" id="RHEA:41732"/>
        <dbReference type="Rhea" id="RHEA-COMP:9584"/>
        <dbReference type="Rhea" id="RHEA-COMP:9586"/>
        <dbReference type="ChEBI" id="CHEBI:15444"/>
        <dbReference type="ChEBI" id="CHEBI:43474"/>
        <dbReference type="ChEBI" id="CHEBI:58601"/>
        <dbReference type="EC" id="2.4.1.1"/>
    </reaction>
</comment>
<feature type="modified residue" description="N6-(pyridoxal phosphate)lysine" evidence="4">
    <location>
        <position position="605"/>
    </location>
</feature>
<protein>
    <submittedName>
        <fullName evidence="6">Alpha-glucan phosphorylase</fullName>
    </submittedName>
</protein>
<accession>A0A1C2HXT9</accession>
<name>A0A1C2HXT9_ACITH</name>
<dbReference type="GO" id="GO:0008184">
    <property type="term" value="F:glycogen phosphorylase activity"/>
    <property type="evidence" value="ECO:0007669"/>
    <property type="project" value="InterPro"/>
</dbReference>
<dbReference type="Proteomes" id="UP000094893">
    <property type="component" value="Unassembled WGS sequence"/>
</dbReference>